<sequence length="118" mass="14001">MVLRCTLPLFRGNRTWFNAAGPNFLRANRRRAVLERRRLLDSRLNVPPVEPTAEMARSLYRRMIKEARKTLVCTDQEYFRLKVREEFEVTARQTSSRVRGIMYEKGQWMVQNRLGGIV</sequence>
<dbReference type="AlphaFoldDB" id="A0A0S4J267"/>
<keyword evidence="3" id="KW-1185">Reference proteome</keyword>
<proteinExistence type="predicted"/>
<dbReference type="Proteomes" id="UP000051952">
    <property type="component" value="Unassembled WGS sequence"/>
</dbReference>
<evidence type="ECO:0000313" key="3">
    <source>
        <dbReference type="Proteomes" id="UP000051952"/>
    </source>
</evidence>
<protein>
    <recommendedName>
        <fullName evidence="1">Complex 1 LYR protein domain-containing protein</fullName>
    </recommendedName>
</protein>
<reference evidence="3" key="1">
    <citation type="submission" date="2015-09" db="EMBL/GenBank/DDBJ databases">
        <authorList>
            <consortium name="Pathogen Informatics"/>
        </authorList>
    </citation>
    <scope>NUCLEOTIDE SEQUENCE [LARGE SCALE GENOMIC DNA]</scope>
    <source>
        <strain evidence="3">Lake Konstanz</strain>
    </source>
</reference>
<dbReference type="VEuPathDB" id="TriTrypDB:BSAL_04860"/>
<gene>
    <name evidence="2" type="ORF">BSAL_04860</name>
</gene>
<evidence type="ECO:0000259" key="1">
    <source>
        <dbReference type="Pfam" id="PF05347"/>
    </source>
</evidence>
<dbReference type="OMA" id="RGIMFEK"/>
<dbReference type="EMBL" id="CYKH01000548">
    <property type="protein sequence ID" value="CUG05867.1"/>
    <property type="molecule type" value="Genomic_DNA"/>
</dbReference>
<dbReference type="Pfam" id="PF05347">
    <property type="entry name" value="Complex1_LYR"/>
    <property type="match status" value="1"/>
</dbReference>
<dbReference type="OrthoDB" id="277888at2759"/>
<name>A0A0S4J267_BODSA</name>
<feature type="domain" description="Complex 1 LYR protein" evidence="1">
    <location>
        <begin position="57"/>
        <end position="95"/>
    </location>
</feature>
<dbReference type="InterPro" id="IPR008011">
    <property type="entry name" value="Complex1_LYR_dom"/>
</dbReference>
<organism evidence="2 3">
    <name type="scientific">Bodo saltans</name>
    <name type="common">Flagellated protozoan</name>
    <dbReference type="NCBI Taxonomy" id="75058"/>
    <lineage>
        <taxon>Eukaryota</taxon>
        <taxon>Discoba</taxon>
        <taxon>Euglenozoa</taxon>
        <taxon>Kinetoplastea</taxon>
        <taxon>Metakinetoplastina</taxon>
        <taxon>Eubodonida</taxon>
        <taxon>Bodonidae</taxon>
        <taxon>Bodo</taxon>
    </lineage>
</organism>
<accession>A0A0S4J267</accession>
<evidence type="ECO:0000313" key="2">
    <source>
        <dbReference type="EMBL" id="CUG05867.1"/>
    </source>
</evidence>